<dbReference type="AlphaFoldDB" id="A0A176YL64"/>
<proteinExistence type="predicted"/>
<evidence type="ECO:0000313" key="1">
    <source>
        <dbReference type="EMBL" id="OAF07765.1"/>
    </source>
</evidence>
<organism evidence="1 2">
    <name type="scientific">Bradyrhizobium centrolobii</name>
    <dbReference type="NCBI Taxonomy" id="1505087"/>
    <lineage>
        <taxon>Bacteria</taxon>
        <taxon>Pseudomonadati</taxon>
        <taxon>Pseudomonadota</taxon>
        <taxon>Alphaproteobacteria</taxon>
        <taxon>Hyphomicrobiales</taxon>
        <taxon>Nitrobacteraceae</taxon>
        <taxon>Bradyrhizobium</taxon>
    </lineage>
</organism>
<sequence length="132" mass="14698">MLRRGEFAVKELGQYLANDSRHPSATAIAGQCPIVINMLACVFEHWKAESWSFAQDFFRTGALLCEKLLAELLESFPLKIIFPTVMGIKRRATDARGSAYVLDGDCLVVLGVDQRHQSFVQLSLRPDNAAID</sequence>
<reference evidence="1 2" key="1">
    <citation type="submission" date="2016-03" db="EMBL/GenBank/DDBJ databases">
        <title>Draft Genome Sequence of the Strain BR 10245 (Bradyrhizobium sp.) isolated from nodules of Centrolobium paraense.</title>
        <authorList>
            <person name="Simoes-Araujo J.L.Sr."/>
            <person name="Barauna A.C."/>
            <person name="Silva K."/>
            <person name="Zilli J.E."/>
        </authorList>
    </citation>
    <scope>NUCLEOTIDE SEQUENCE [LARGE SCALE GENOMIC DNA]</scope>
    <source>
        <strain evidence="1 2">BR 10245</strain>
    </source>
</reference>
<name>A0A176YL64_9BRAD</name>
<evidence type="ECO:0000313" key="2">
    <source>
        <dbReference type="Proteomes" id="UP000076959"/>
    </source>
</evidence>
<comment type="caution">
    <text evidence="1">The sequence shown here is derived from an EMBL/GenBank/DDBJ whole genome shotgun (WGS) entry which is preliminary data.</text>
</comment>
<accession>A0A176YL64</accession>
<dbReference type="EMBL" id="LUUB01000065">
    <property type="protein sequence ID" value="OAF07765.1"/>
    <property type="molecule type" value="Genomic_DNA"/>
</dbReference>
<dbReference type="Proteomes" id="UP000076959">
    <property type="component" value="Unassembled WGS sequence"/>
</dbReference>
<keyword evidence="2" id="KW-1185">Reference proteome</keyword>
<protein>
    <submittedName>
        <fullName evidence="1">Uncharacterized protein</fullName>
    </submittedName>
</protein>
<gene>
    <name evidence="1" type="ORF">AYJ54_16820</name>
</gene>